<sequence length="438" mass="46894">MLKAIRTLLLLCACATGVAPGMTAHAAAQEDLPPYKMLRSLQHIQDSIVLGDHSAAEMQRFMLAAIDKRLRDADSAVFADPRNVDAAFIYAMSGGNPETLSYLANHDIEGNFDNRVVEALTHYLDGKGELMVEGLTKAVPEYRNSRVGPYLYLVLGNATAQQNPAVSLKYYDWARLMVPGTNIEEAALRRSIALATRGAMPDKGFGYSLSYARRFLTSPYASQFADVFVELAVANYSEQTEVKIQEILGFMDRPRQREVYLRIARRAAIGGMQELATLASTRAQDLSDVADAGPKALASLYSGLVGVPSKGILEAVKDISSIPDAELSPRDRALRQAATVVAQEVLRAPDPESLTQASVSNVQSEMVKEEDGAGTGSGESPFAAPASEAALAAAQPAGAQQAVSPAESPADPVLDAFLSTGRSKLDEIDSLLKGEDTQ</sequence>
<feature type="compositionally biased region" description="Low complexity" evidence="1">
    <location>
        <begin position="378"/>
        <end position="406"/>
    </location>
</feature>
<evidence type="ECO:0000313" key="4">
    <source>
        <dbReference type="Proteomes" id="UP000093111"/>
    </source>
</evidence>
<name>A0A1C7NUX1_9HYPH</name>
<keyword evidence="2" id="KW-0732">Signal</keyword>
<dbReference type="AlphaFoldDB" id="A0A1C7NUX1"/>
<gene>
    <name evidence="3" type="ORF">ADU59_25755</name>
</gene>
<comment type="caution">
    <text evidence="3">The sequence shown here is derived from an EMBL/GenBank/DDBJ whole genome shotgun (WGS) entry which is preliminary data.</text>
</comment>
<proteinExistence type="predicted"/>
<dbReference type="Proteomes" id="UP000093111">
    <property type="component" value="Unassembled WGS sequence"/>
</dbReference>
<dbReference type="NCBIfam" id="NF009442">
    <property type="entry name" value="PRK12798.1-4"/>
    <property type="match status" value="1"/>
</dbReference>
<dbReference type="RefSeq" id="WP_068958039.1">
    <property type="nucleotide sequence ID" value="NZ_LGLV01000018.1"/>
</dbReference>
<dbReference type="PATRIC" id="fig|1612624.7.peg.2867"/>
<feature type="region of interest" description="Disordered" evidence="1">
    <location>
        <begin position="354"/>
        <end position="413"/>
    </location>
</feature>
<dbReference type="STRING" id="1612624.ADU59_25755"/>
<reference evidence="3 4" key="1">
    <citation type="journal article" date="2016" name="Syst. Appl. Microbiol.">
        <title>Pararhizobium polonicum sp. nov. isolated from tumors on stone fruit rootstocks.</title>
        <authorList>
            <person name="Pulawska J."/>
            <person name="Kuzmanovic N."/>
            <person name="Willems A."/>
            <person name="Pothier J.F."/>
        </authorList>
    </citation>
    <scope>NUCLEOTIDE SEQUENCE [LARGE SCALE GENOMIC DNA]</scope>
    <source>
        <strain evidence="3 4">F5.1</strain>
    </source>
</reference>
<keyword evidence="4" id="KW-1185">Reference proteome</keyword>
<protein>
    <submittedName>
        <fullName evidence="3">Chemotaxis protein</fullName>
    </submittedName>
</protein>
<dbReference type="EMBL" id="LGLV01000018">
    <property type="protein sequence ID" value="OBZ92801.1"/>
    <property type="molecule type" value="Genomic_DNA"/>
</dbReference>
<feature type="compositionally biased region" description="Polar residues" evidence="1">
    <location>
        <begin position="354"/>
        <end position="364"/>
    </location>
</feature>
<feature type="signal peptide" evidence="2">
    <location>
        <begin position="1"/>
        <end position="26"/>
    </location>
</feature>
<evidence type="ECO:0000256" key="1">
    <source>
        <dbReference type="SAM" id="MobiDB-lite"/>
    </source>
</evidence>
<organism evidence="3 4">
    <name type="scientific">Pararhizobium polonicum</name>
    <dbReference type="NCBI Taxonomy" id="1612624"/>
    <lineage>
        <taxon>Bacteria</taxon>
        <taxon>Pseudomonadati</taxon>
        <taxon>Pseudomonadota</taxon>
        <taxon>Alphaproteobacteria</taxon>
        <taxon>Hyphomicrobiales</taxon>
        <taxon>Rhizobiaceae</taxon>
        <taxon>Rhizobium/Agrobacterium group</taxon>
        <taxon>Pararhizobium</taxon>
    </lineage>
</organism>
<accession>A0A1C7NUX1</accession>
<feature type="chain" id="PRO_5008889918" evidence="2">
    <location>
        <begin position="27"/>
        <end position="438"/>
    </location>
</feature>
<evidence type="ECO:0000256" key="2">
    <source>
        <dbReference type="SAM" id="SignalP"/>
    </source>
</evidence>
<evidence type="ECO:0000313" key="3">
    <source>
        <dbReference type="EMBL" id="OBZ92801.1"/>
    </source>
</evidence>